<feature type="region of interest" description="Disordered" evidence="1">
    <location>
        <begin position="412"/>
        <end position="458"/>
    </location>
</feature>
<sequence>MTTEDIQKLRDLGEVSKVQFKERILDKYDIGCELVAMSNARGGQLVIGINDKTGAFNPLSYAEVQETTNLLSNMASENVVPNILLEIDTVSVEGGSVVIATIKEGINKPYHDDKGIVWMKNGADKRKVFDNAELAEMMTECGSFTPDEAAVKDAKLDDLDEGTIKQFLQNRFAMVLEKKGMIGDALQEASLDEIANAIAKGHDLNKLMRNLRFIRPDGSLTVAAILLFGKYTQRWLPVMTAKCISYVGNSIGGKVFRDKVNDAVMEGNLLHQFETIMSFFTRNLKNVQVEKEFNSLGELEIPYVSLMEFVVNALVHRSLNWKAPIRIFIFDNRVEIHSPGTLPNGLQVEDITNGTSMPRNNFLFSNAIYLLPYTGAGSGIQRALEEGVQVEFTNDERIHEFLTTIKRNKDLDSNLADSDTTPNTFSEQSDTTPNTSDECPNTFSEHSDTTPNTSDECPNTHQMKLTNKQKDIVNFCSVPRSSREILERVGVKYHNSNIKRYVTELVEAGYLERTIPDNPFDMNQKYKKKQSL</sequence>
<evidence type="ECO:0000256" key="1">
    <source>
        <dbReference type="SAM" id="MobiDB-lite"/>
    </source>
</evidence>
<evidence type="ECO:0000259" key="2">
    <source>
        <dbReference type="Pfam" id="PF04326"/>
    </source>
</evidence>
<dbReference type="RefSeq" id="WP_074557119.1">
    <property type="nucleotide sequence ID" value="NZ_FMYE01000007.1"/>
</dbReference>
<gene>
    <name evidence="3" type="ORF">SAMN05192581_1007115</name>
</gene>
<feature type="compositionally biased region" description="Polar residues" evidence="1">
    <location>
        <begin position="415"/>
        <end position="458"/>
    </location>
</feature>
<dbReference type="Gene3D" id="3.30.950.30">
    <property type="entry name" value="Schlafen, AAA domain"/>
    <property type="match status" value="1"/>
</dbReference>
<feature type="domain" description="Schlafen AlbA-2" evidence="2">
    <location>
        <begin position="14"/>
        <end position="127"/>
    </location>
</feature>
<dbReference type="PANTHER" id="PTHR30595">
    <property type="entry name" value="GLPR-RELATED TRANSCRIPTIONAL REPRESSOR"/>
    <property type="match status" value="1"/>
</dbReference>
<dbReference type="InterPro" id="IPR007421">
    <property type="entry name" value="Schlafen_AlbA_2_dom"/>
</dbReference>
<evidence type="ECO:0000313" key="3">
    <source>
        <dbReference type="EMBL" id="SDB76291.1"/>
    </source>
</evidence>
<accession>A0A1G6G2Z6</accession>
<dbReference type="Pfam" id="PF13749">
    <property type="entry name" value="HATPase_c_4"/>
    <property type="match status" value="1"/>
</dbReference>
<dbReference type="Gene3D" id="3.30.565.60">
    <property type="match status" value="1"/>
</dbReference>
<reference evidence="3 4" key="1">
    <citation type="submission" date="2016-10" db="EMBL/GenBank/DDBJ databases">
        <authorList>
            <person name="de Groot N.N."/>
        </authorList>
    </citation>
    <scope>NUCLEOTIDE SEQUENCE [LARGE SCALE GENOMIC DNA]</scope>
    <source>
        <strain evidence="3 4">NLAE-zl-C500</strain>
    </source>
</reference>
<dbReference type="EMBL" id="FMYE01000007">
    <property type="protein sequence ID" value="SDB76291.1"/>
    <property type="molecule type" value="Genomic_DNA"/>
</dbReference>
<proteinExistence type="predicted"/>
<dbReference type="InterPro" id="IPR038475">
    <property type="entry name" value="RecG_C_sf"/>
</dbReference>
<dbReference type="Pfam" id="PF04326">
    <property type="entry name" value="SLFN_AlbA_2"/>
    <property type="match status" value="1"/>
</dbReference>
<evidence type="ECO:0000313" key="4">
    <source>
        <dbReference type="Proteomes" id="UP000183670"/>
    </source>
</evidence>
<dbReference type="AlphaFoldDB" id="A0A1G6G2Z6"/>
<organism evidence="3 4">
    <name type="scientific">Bacteroides ovatus</name>
    <dbReference type="NCBI Taxonomy" id="28116"/>
    <lineage>
        <taxon>Bacteria</taxon>
        <taxon>Pseudomonadati</taxon>
        <taxon>Bacteroidota</taxon>
        <taxon>Bacteroidia</taxon>
        <taxon>Bacteroidales</taxon>
        <taxon>Bacteroidaceae</taxon>
        <taxon>Bacteroides</taxon>
    </lineage>
</organism>
<name>A0A1G6G2Z6_BACOV</name>
<dbReference type="PANTHER" id="PTHR30595:SF6">
    <property type="entry name" value="SCHLAFEN ALBA-2 DOMAIN-CONTAINING PROTEIN"/>
    <property type="match status" value="1"/>
</dbReference>
<dbReference type="Proteomes" id="UP000183670">
    <property type="component" value="Unassembled WGS sequence"/>
</dbReference>
<protein>
    <submittedName>
        <fullName evidence="3">Predicted transcriptional regulator, contains HTH domain</fullName>
    </submittedName>
</protein>
<dbReference type="InterPro" id="IPR038461">
    <property type="entry name" value="Schlafen_AlbA_2_dom_sf"/>
</dbReference>